<dbReference type="PANTHER" id="PTHR23514:SF3">
    <property type="entry name" value="BYPASS OF STOP CODON PROTEIN 6"/>
    <property type="match status" value="1"/>
</dbReference>
<comment type="caution">
    <text evidence="8">The sequence shown here is derived from an EMBL/GenBank/DDBJ whole genome shotgun (WGS) entry which is preliminary data.</text>
</comment>
<evidence type="ECO:0000256" key="2">
    <source>
        <dbReference type="ARBA" id="ARBA00008335"/>
    </source>
</evidence>
<keyword evidence="5 7" id="KW-1133">Transmembrane helix</keyword>
<dbReference type="InterPro" id="IPR011701">
    <property type="entry name" value="MFS"/>
</dbReference>
<comment type="similarity">
    <text evidence="2">Belongs to the major facilitator superfamily.</text>
</comment>
<dbReference type="Gene3D" id="1.20.1250.20">
    <property type="entry name" value="MFS general substrate transporter like domains"/>
    <property type="match status" value="2"/>
</dbReference>
<evidence type="ECO:0000256" key="3">
    <source>
        <dbReference type="ARBA" id="ARBA00022448"/>
    </source>
</evidence>
<evidence type="ECO:0000256" key="1">
    <source>
        <dbReference type="ARBA" id="ARBA00004651"/>
    </source>
</evidence>
<evidence type="ECO:0000256" key="6">
    <source>
        <dbReference type="ARBA" id="ARBA00023136"/>
    </source>
</evidence>
<evidence type="ECO:0000256" key="4">
    <source>
        <dbReference type="ARBA" id="ARBA00022692"/>
    </source>
</evidence>
<sequence length="413" mass="45389">MKNYTRTKYACYLGNMSMAAVANITPILFIPLREIYGLSYTLLGSLVLINFVTQLLIDIMFSLYSSKFNIELTVKGTPIITLIGMLLFAMAPVLFPNHIYIGLVIGTMISSASSGLSEVLVSPVVAAIPADNPEREMSILHSIYAWGVVVVVIVSTIFLKLLGHDKWQWLLIIWAIIPFIAILLYLKADIPQMITESKQNDVFGLLKQPYFILCLLCIFFGGAAECTMAQWSSGYLERAMLVEKVWGDIFGVAMFGFTLGLGRSLYAKYGRNIHRIMFVGAILSAVCYFVITFTNVPMISLIACASTGFCVSMMWPGSLLAASDRFQTGGVMMFALLAAAGDLGASVGPWFVGRITDISMESTYILHQAAKWNMTDEQLGLKSGILAGTIFPIMAVVVFGILSLYGKRRIVQN</sequence>
<dbReference type="GO" id="GO:0022857">
    <property type="term" value="F:transmembrane transporter activity"/>
    <property type="evidence" value="ECO:0007669"/>
    <property type="project" value="InterPro"/>
</dbReference>
<feature type="transmembrane region" description="Helical" evidence="7">
    <location>
        <begin position="167"/>
        <end position="188"/>
    </location>
</feature>
<keyword evidence="4 7" id="KW-0812">Transmembrane</keyword>
<comment type="subcellular location">
    <subcellularLocation>
        <location evidence="1">Cell membrane</location>
        <topology evidence="1">Multi-pass membrane protein</topology>
    </subcellularLocation>
</comment>
<feature type="transmembrane region" description="Helical" evidence="7">
    <location>
        <begin position="245"/>
        <end position="266"/>
    </location>
</feature>
<feature type="transmembrane region" description="Helical" evidence="7">
    <location>
        <begin position="334"/>
        <end position="352"/>
    </location>
</feature>
<dbReference type="Pfam" id="PF07690">
    <property type="entry name" value="MFS_1"/>
    <property type="match status" value="1"/>
</dbReference>
<feature type="transmembrane region" description="Helical" evidence="7">
    <location>
        <begin position="209"/>
        <end position="233"/>
    </location>
</feature>
<dbReference type="SUPFAM" id="SSF103473">
    <property type="entry name" value="MFS general substrate transporter"/>
    <property type="match status" value="1"/>
</dbReference>
<protein>
    <submittedName>
        <fullName evidence="8">MFS transporter</fullName>
    </submittedName>
</protein>
<name>A0A371JD77_9FIRM</name>
<evidence type="ECO:0000256" key="5">
    <source>
        <dbReference type="ARBA" id="ARBA00022989"/>
    </source>
</evidence>
<accession>A0A371JD77</accession>
<feature type="transmembrane region" description="Helical" evidence="7">
    <location>
        <begin position="38"/>
        <end position="64"/>
    </location>
</feature>
<organism evidence="8 9">
    <name type="scientific">Lachnotalea glycerini</name>
    <dbReference type="NCBI Taxonomy" id="1763509"/>
    <lineage>
        <taxon>Bacteria</taxon>
        <taxon>Bacillati</taxon>
        <taxon>Bacillota</taxon>
        <taxon>Clostridia</taxon>
        <taxon>Lachnospirales</taxon>
        <taxon>Lachnospiraceae</taxon>
        <taxon>Lachnotalea</taxon>
    </lineage>
</organism>
<feature type="transmembrane region" description="Helical" evidence="7">
    <location>
        <begin position="139"/>
        <end position="161"/>
    </location>
</feature>
<dbReference type="Proteomes" id="UP000216411">
    <property type="component" value="Unassembled WGS sequence"/>
</dbReference>
<keyword evidence="3" id="KW-0813">Transport</keyword>
<dbReference type="OrthoDB" id="9769325at2"/>
<feature type="transmembrane region" description="Helical" evidence="7">
    <location>
        <begin position="273"/>
        <end position="293"/>
    </location>
</feature>
<feature type="transmembrane region" description="Helical" evidence="7">
    <location>
        <begin position="76"/>
        <end position="95"/>
    </location>
</feature>
<keyword evidence="6 7" id="KW-0472">Membrane</keyword>
<reference evidence="8 9" key="1">
    <citation type="journal article" date="2017" name="Genome Announc.">
        <title>Draft Genome Sequence of a Sporulating and Motile Strain of Lachnotalea glycerini Isolated from Water in Quebec City, Canada.</title>
        <authorList>
            <person name="Maheux A.F."/>
            <person name="Boudreau D.K."/>
            <person name="Berube E."/>
            <person name="Boissinot M."/>
            <person name="Raymond F."/>
            <person name="Brodeur S."/>
            <person name="Corbeil J."/>
            <person name="Isabel S."/>
            <person name="Omar R.F."/>
            <person name="Bergeron M.G."/>
        </authorList>
    </citation>
    <scope>NUCLEOTIDE SEQUENCE [LARGE SCALE GENOMIC DNA]</scope>
    <source>
        <strain evidence="8 9">CCRI-19302</strain>
    </source>
</reference>
<feature type="transmembrane region" description="Helical" evidence="7">
    <location>
        <begin position="299"/>
        <end position="322"/>
    </location>
</feature>
<gene>
    <name evidence="8" type="ORF">CG710_013395</name>
</gene>
<evidence type="ECO:0000256" key="7">
    <source>
        <dbReference type="SAM" id="Phobius"/>
    </source>
</evidence>
<feature type="transmembrane region" description="Helical" evidence="7">
    <location>
        <begin position="12"/>
        <end position="32"/>
    </location>
</feature>
<proteinExistence type="inferred from homology"/>
<dbReference type="GO" id="GO:0005886">
    <property type="term" value="C:plasma membrane"/>
    <property type="evidence" value="ECO:0007669"/>
    <property type="project" value="UniProtKB-SubCell"/>
</dbReference>
<dbReference type="RefSeq" id="WP_094377937.1">
    <property type="nucleotide sequence ID" value="NZ_NOKA02000030.1"/>
</dbReference>
<feature type="transmembrane region" description="Helical" evidence="7">
    <location>
        <begin position="101"/>
        <end position="127"/>
    </location>
</feature>
<keyword evidence="9" id="KW-1185">Reference proteome</keyword>
<evidence type="ECO:0000313" key="8">
    <source>
        <dbReference type="EMBL" id="RDY30711.1"/>
    </source>
</evidence>
<dbReference type="AlphaFoldDB" id="A0A371JD77"/>
<evidence type="ECO:0000313" key="9">
    <source>
        <dbReference type="Proteomes" id="UP000216411"/>
    </source>
</evidence>
<feature type="transmembrane region" description="Helical" evidence="7">
    <location>
        <begin position="384"/>
        <end position="405"/>
    </location>
</feature>
<dbReference type="InterPro" id="IPR051788">
    <property type="entry name" value="MFS_Transporter"/>
</dbReference>
<dbReference type="InterPro" id="IPR036259">
    <property type="entry name" value="MFS_trans_sf"/>
</dbReference>
<dbReference type="EMBL" id="NOKA02000030">
    <property type="protein sequence ID" value="RDY30711.1"/>
    <property type="molecule type" value="Genomic_DNA"/>
</dbReference>
<dbReference type="PANTHER" id="PTHR23514">
    <property type="entry name" value="BYPASS OF STOP CODON PROTEIN 6"/>
    <property type="match status" value="1"/>
</dbReference>